<feature type="domain" description="Tc toxin complex TcA C-terminal TcB-binding" evidence="2">
    <location>
        <begin position="3900"/>
        <end position="4183"/>
    </location>
</feature>
<dbReference type="Pfam" id="PF20220">
    <property type="entry name" value="ABC_toxin_N"/>
    <property type="match status" value="1"/>
</dbReference>
<evidence type="ECO:0000256" key="1">
    <source>
        <dbReference type="ARBA" id="ARBA00023026"/>
    </source>
</evidence>
<dbReference type="Pfam" id="PF03538">
    <property type="entry name" value="VRP1"/>
    <property type="match status" value="1"/>
</dbReference>
<dbReference type="PROSITE" id="PS51642">
    <property type="entry name" value="HEMOPEXIN_2"/>
    <property type="match status" value="10"/>
</dbReference>
<keyword evidence="1" id="KW-0843">Virulence</keyword>
<comment type="caution">
    <text evidence="5">The sequence shown here is derived from an EMBL/GenBank/DDBJ whole genome shotgun (WGS) entry which is preliminary data.</text>
</comment>
<evidence type="ECO:0000259" key="3">
    <source>
        <dbReference type="Pfam" id="PF18413"/>
    </source>
</evidence>
<dbReference type="Pfam" id="PF00045">
    <property type="entry name" value="Hemopexin"/>
    <property type="match status" value="9"/>
</dbReference>
<evidence type="ECO:0008006" key="7">
    <source>
        <dbReference type="Google" id="ProtNLM"/>
    </source>
</evidence>
<dbReference type="Pfam" id="PF18413">
    <property type="entry name" value="Neuraminidase"/>
    <property type="match status" value="1"/>
</dbReference>
<evidence type="ECO:0000259" key="2">
    <source>
        <dbReference type="Pfam" id="PF18276"/>
    </source>
</evidence>
<keyword evidence="6" id="KW-1185">Reference proteome</keyword>
<dbReference type="SMART" id="SM00120">
    <property type="entry name" value="HX"/>
    <property type="match status" value="16"/>
</dbReference>
<dbReference type="OrthoDB" id="9781691at2"/>
<sequence length="4312" mass="469023">MVSQESSPDYTSLFGELRFPERDDARSVWSPAAYFVELLGLLEGTFGRPELLDRRPDLTRIVLDKENTFTETAYLDIVNEVLERLVGDQPYETLRKAAHPFGLPFSLKSERLRVCLEQLKATPEELYRLFAAQVDHDVAAREYLGLTPEDVAVITGSDVQAAALGQRYGLAAGETLAALRDTRRFAEATGLTDAELRELVAMAGQAVPEGRVTLNTGETSLVPPSGADLPPAWLDRAHRLVRLARKTGLTLTHLDLVLTSCAQGRLDPPALRAVAAVVRLGKVHGQTVPEVCGLIVPWKPDPKVTVETCSGDILTPANRDYRFRLARLIGVAEPDIVRLVLRYRERYADREPSPFDRGQVGLAEISLLRRAGLLAAALGVGPDELCDVLVALEGDPSVQRYSTFAVLGGPAPETRDFHKVLEGGAPEQALWLAQTLFAVITWMRAAGFDGAELAGILGGRPDPATGDPHGLAALFARLRDALDPVALGPDALRSDRFGPRAARVIHDVLAAFPDGVVAAVGSGLVEVHREKAEKAAYEAVTDLGVVFPSDLTGLGLGDRLQAKIFRNLVLRGVLGADGGLAAPPEREPDLAGDFTGHRDALFEIIADEVDGPAELHPSHLERLPGLSPQERRELYDNLVYRRHLGEDGTVLDPDFFRDPDNAGDLSVNVPLADAAAPVAELLRERLAEFRTSPLTLDSSVLAGLRLTDAQFGRLVDSLRFNGHLDAERRYTDKEALLRAAPADFGLAAEFAALRPAVLAALRGQVAEFHAGLTTFTAEDFADLADDLAAHRVHRALDDAWLDEGQIADPGEFAEPGGAVDLGSGFTGADESAVFDAMAAIAAQEAPYRVSRSAFTALGLTDLHADRLLDRFVTAGHLTERHAVARDRLAYFANADNSLDFTLPDMVDFAREVFFVLHDTATALTAAVTEATDRVAELAGKQDQALHACLSDVLGLDAAATRAVVECVAGSAREARALFARPALDTDETPTDPRVVLAHRRIRRFALLAAKLGLRAAEIRAVFADQDLTGKYPEPLTLPPGVARIQALLDAGDGVILLFGDDGGYWTYSAATRARTSPARRPLTDLSPRLSALAAVDAAFVRPDGTSWLVGRDAKGAALAFTREKGGTRWAPRAQRWGKVKNAFADPVRIDGAFTDNDGRVYLFAGDQYVRYSAGYDTVDEGYPRDVAEWRSREGLPAPRVREAVDACFQDLDGVVHVFAGDRWITTAGERPAAEVWGRVETRFADLKSVDAAYTTASAVHVLSGGEMLRYSDSIENAGVLADEGVPRRLRDLPPQFEGGVEAAFTDPSGVLHLFKAGRTVALDGARATTAVTAERWGALSPALTAGRVDAGFAGLDGRTYLFSGDTYLRYSTADYTTVDSGFPRRIADDWGGLTRVDASFVMDGRTYLFGTGGLVREIPADHQPDLDAGRLTPALRALFAEHGLTVTALRGSAPRWELTTGEGVALTVVREGLRLKARGDGAAFYVRYSARDYRTPDPGFPKPLADNWWNMPEGMRLGPVDAVFTGRDERTYLFSGDRFVWFDSRHRWWSEPMALRERWDSLPFARVDAAFVGADGRTYVFSGDRHVRYSTADRTQVDDDYPAQNAGRWGRVAHTLARTGRVDAAFVLDVPEQVDGVEVVRTRTYLFSGDQYVRYTGAALTVVDPGYPRRIAELSGEPGLAALPVTLDGVDAAFADRRTAYLFRGGECHAVSTAGHRRYTDLPVGGVRCAYVEDGSLVVETADGWRRLSALEGRTVAAAPFRPRALRTVPARFTSGLDAVLTGADGVTYLFRGPSCFTTQVGRDYPIAEEWGRPRDLLRETGEVDAAFVARDGRIHLFSGDQYVTHAPGAALAEGDPKPIADRWAGLEGVALAYVHRGKTHLYGKPDAAGRVRHVVYSDESCAAPDPGYPVTIEAAAAFPGSPLPFPDAVLVEDTALVLLAGKRCATHSDRTGAWSAVRPIERLYPGFGVGLDAPDGLRSALRTADGAVWFFFADTCAPFQNEAFGPRVKVRDQWGRSPNPFLAPGATVDAAFVWRGDRTYLFSGDRYVRYTGRVYRHVDPGYPKPIAGNLRREEPFARLPETFEDALDRPLDAVVGNDRTVHVLVGGVCHTASSELAATFGTGRLGALRNNLAATGKVDAALVADRRIYLFSGDQYVRYSGADRTFVDDGYPRALADLPGDLSLAALPSAFQDGVDAAFRGADGVVRLFRGREFFAAGTAGPVAGRWGKVRNSFDTGPLDAAFTAPSGELYAFSGGQYVRYPATGTLDHPEAGYPRTVRDDWGDAPQDFEDGPDGAFTLDGRTYLLKGDRYLRYSGPYHQVDRTFPQQFRHRWSGTADHRLSDLHTIVRFAALCRGRDGLAAFFLDGAEDPYAYLASAFGWPLEEVRWARRNMGLLRPGTSEEHLFEIEFLLTLADAFGASAKTGIGVPELYGVWAKMFGPAPDLDGAAAAVRAAIERRASPQEWPKISAAMRDRLNVRKRDALVARLTPLHGNARDLYERYLIDVEMGGQGTTSRVREAIAATQLYLQRYLLGLEKVTLPAGVDPEAVRARLRTWWGWMRSYRTWEANRKVFLYPENYLRPELRDRNTPAFSALQDDLLQGDITEKAVQASYKRYLDEYTEVSRLTIAGGYVYRPEGTAAEVRRLVLFGRTRTDPRRYYHRTAEFRDGGRLSAAWDAWEKVDVQIAADRVDPVHAFGRIFVFWSTVEPVPPADPSKVTVTAKSSGSDQKVSGPPPRYQVKIRYSFRNLDGAWVAPQVLASDAEREGQITDVSLYVQASRKVPGVSEHDSIIVQCSYTVGSTAHSAAFTLTPELYSLPAATVTPPPRAADLSALFAEPAETPITPDRVVRFNAPADSEDGPWFSVDQKGGSFLCRPVAAPADPAPVQPFKGNADRLPTTWDRVDAAVRLPDGTLYFFESATGIHVAVPPDKVTSRQTRQPTGDRFGAVSTRILRTGAVDAGFFRTHTYLFSGDEYYRYPVISGPSVLGPLETGYPKKLAGNTERLPQWQAIDAAVTLPGGTELFYAKAVGFVTGDDLANARSAAAEWRVPAGAAVDRFHVADGKAYAVFGDRYVKLRSDLAAEHPPKALAGNTDGVPEQRPPGPVVHAGRATLAFDNANAVFKQSGGGSSEGLRDTRGLGRATTEFGRTGEVTAAYLADGKLYLVGPREFVRFTLAADGTVPDFADDGYPKPTAQQIRGVLSRGDQRFAFGPAGYAPIPKGWEPSTPLTFLPYRGNWRGLPAGFPGDFTGLLEGDTHLYLFLGQGYAAHPYADAVPRPFEVASLPTQLIRLTSSTAAELNRRLLTGGVPALLDPATQELDELPAFSATASNASTIRIKPRIAPHAPVSSHLDFDSANGPYYWEIFFHAPLLIAQTLNGGQRFEDARRWYEYVFDPTRIARYWRFLPFLAADVDALVARTRQDLAELASPGMETRLNPVLTALSALTPAFRRARDLTGAELAYLADLGGTGLDQVRAALAALTPDARTAALGERIEMIARLRRQYDLMGDRRALIQAYLDDPFDPHTIAALRPEAYRRAVVMAYIDNLLDWGDMLFRQYTAETVDEARMLYVYAYDLLGPRPVTLGPAALPPAAPYALTEGDGPGETGHLTADGTLLKDSGAVHAGIANPYFCVPGNELFQEYWTRVEDRLTKIRASLDILGVARPLPLFDPPLDVMALVRGAAEGGGLDAAMAAAAVPVPVHRFDFVLQRARELTDRLRQLGTDLLEAVDRRDSEELALLQQRQQGEIIGLTRKIRELQVKIAEEGVAEARDARTAAEARVAHYQKLINDGMSPLQQAQIAMMSLGAIGQFVSAGLKIGSGIAAAVPQAKLGPFIVGAETGGLQLSKALEAAGEVSASFGEGFSMIGEVLGLRAEFDSQVEDWRFQLDTSRSDVVQVGHQITTADLQLAIARRELEIHDREAAQHAAVTDFLTAKFAGPQLYGWMVGQVSGLYFQTYKLAHDMARAAERSYESERGASPGLIRAAYWDSRRKGLLAADQLALDLDRLGQAYYETDARGMEITKRVSLLGLDAPALLALRDTGRCELALTETLFDRDFPGHYQRRIKSVSVAFLTAEGPVPVNATLTQIDNKTVIAADPKAVRFLLDPKGPPPESVRGDWLPGQRIALSEVQDGEDSGVFDLRYDDQRLLPFEGTGAVSRWRLEARRVPAGLVDVAVTVRYTARDGGETFATAVRGMLKPYPAAILLDVESRFPEEWEAFLGDGGELLLPITQNLFPGISGRQVTGIVAQYAAPDTEARLLLHGDPALALAAGRLVQTPGLNADNRPWRLTASGDPAGLAGFSLILLYRALP</sequence>
<dbReference type="InterPro" id="IPR046839">
    <property type="entry name" value="ABC_toxin_N"/>
</dbReference>
<dbReference type="InterPro" id="IPR018487">
    <property type="entry name" value="Hemopexin-like_repeat"/>
</dbReference>
<dbReference type="Proteomes" id="UP000334990">
    <property type="component" value="Unassembled WGS sequence"/>
</dbReference>
<organism evidence="5 6">
    <name type="scientific">Acrocarpospora corrugata</name>
    <dbReference type="NCBI Taxonomy" id="35763"/>
    <lineage>
        <taxon>Bacteria</taxon>
        <taxon>Bacillati</taxon>
        <taxon>Actinomycetota</taxon>
        <taxon>Actinomycetes</taxon>
        <taxon>Streptosporangiales</taxon>
        <taxon>Streptosporangiaceae</taxon>
        <taxon>Acrocarpospora</taxon>
    </lineage>
</organism>
<proteinExistence type="predicted"/>
<dbReference type="Gene3D" id="2.110.10.10">
    <property type="entry name" value="Hemopexin-like domain"/>
    <property type="match status" value="11"/>
</dbReference>
<dbReference type="EMBL" id="BLAD01000116">
    <property type="protein sequence ID" value="GES05868.1"/>
    <property type="molecule type" value="Genomic_DNA"/>
</dbReference>
<name>A0A5M3WHQ0_9ACTN</name>
<dbReference type="InterPro" id="IPR041079">
    <property type="entry name" value="Neuraminidase-like"/>
</dbReference>
<evidence type="ECO:0000259" key="4">
    <source>
        <dbReference type="Pfam" id="PF20220"/>
    </source>
</evidence>
<protein>
    <recommendedName>
        <fullName evidence="7">Hemopexin</fullName>
    </recommendedName>
</protein>
<dbReference type="InterPro" id="IPR036375">
    <property type="entry name" value="Hemopexin-like_dom_sf"/>
</dbReference>
<dbReference type="InterPro" id="IPR018003">
    <property type="entry name" value="Insecticidal_toxin/plasmid_vir"/>
</dbReference>
<dbReference type="RefSeq" id="WP_155341832.1">
    <property type="nucleotide sequence ID" value="NZ_BAAABN010000051.1"/>
</dbReference>
<dbReference type="SUPFAM" id="SSF50923">
    <property type="entry name" value="Hemopexin-like domain"/>
    <property type="match status" value="8"/>
</dbReference>
<feature type="domain" description="ABC toxin N-terminal" evidence="4">
    <location>
        <begin position="2475"/>
        <end position="2596"/>
    </location>
</feature>
<dbReference type="Pfam" id="PF18276">
    <property type="entry name" value="TcA_TcB_BD"/>
    <property type="match status" value="1"/>
</dbReference>
<evidence type="ECO:0000313" key="6">
    <source>
        <dbReference type="Proteomes" id="UP000334990"/>
    </source>
</evidence>
<evidence type="ECO:0000313" key="5">
    <source>
        <dbReference type="EMBL" id="GES05868.1"/>
    </source>
</evidence>
<accession>A0A5M3WHQ0</accession>
<gene>
    <name evidence="5" type="ORF">Acor_79370</name>
</gene>
<dbReference type="InterPro" id="IPR040840">
    <property type="entry name" value="TcA_TcB_BD"/>
</dbReference>
<reference evidence="5 6" key="1">
    <citation type="submission" date="2019-10" db="EMBL/GenBank/DDBJ databases">
        <title>Whole genome shotgun sequence of Acrocarpospora corrugata NBRC 13972.</title>
        <authorList>
            <person name="Ichikawa N."/>
            <person name="Kimura A."/>
            <person name="Kitahashi Y."/>
            <person name="Komaki H."/>
            <person name="Oguchi A."/>
        </authorList>
    </citation>
    <scope>NUCLEOTIDE SEQUENCE [LARGE SCALE GENOMIC DNA]</scope>
    <source>
        <strain evidence="5 6">NBRC 13972</strain>
    </source>
</reference>
<feature type="domain" description="Neuraminidase-like" evidence="3">
    <location>
        <begin position="2627"/>
        <end position="2768"/>
    </location>
</feature>